<feature type="region of interest" description="Disordered" evidence="1">
    <location>
        <begin position="30"/>
        <end position="54"/>
    </location>
</feature>
<dbReference type="AlphaFoldDB" id="A0AAI8YM32"/>
<feature type="region of interest" description="Disordered" evidence="1">
    <location>
        <begin position="71"/>
        <end position="128"/>
    </location>
</feature>
<organism evidence="2 3">
    <name type="scientific">Anthostomella pinea</name>
    <dbReference type="NCBI Taxonomy" id="933095"/>
    <lineage>
        <taxon>Eukaryota</taxon>
        <taxon>Fungi</taxon>
        <taxon>Dikarya</taxon>
        <taxon>Ascomycota</taxon>
        <taxon>Pezizomycotina</taxon>
        <taxon>Sordariomycetes</taxon>
        <taxon>Xylariomycetidae</taxon>
        <taxon>Xylariales</taxon>
        <taxon>Xylariaceae</taxon>
        <taxon>Anthostomella</taxon>
    </lineage>
</organism>
<dbReference type="EMBL" id="CAUWAG010000012">
    <property type="protein sequence ID" value="CAJ2509620.1"/>
    <property type="molecule type" value="Genomic_DNA"/>
</dbReference>
<feature type="compositionally biased region" description="Basic and acidic residues" evidence="1">
    <location>
        <begin position="337"/>
        <end position="360"/>
    </location>
</feature>
<evidence type="ECO:0000256" key="1">
    <source>
        <dbReference type="SAM" id="MobiDB-lite"/>
    </source>
</evidence>
<feature type="region of interest" description="Disordered" evidence="1">
    <location>
        <begin position="336"/>
        <end position="375"/>
    </location>
</feature>
<evidence type="ECO:0000313" key="2">
    <source>
        <dbReference type="EMBL" id="CAJ2509620.1"/>
    </source>
</evidence>
<feature type="compositionally biased region" description="Low complexity" evidence="1">
    <location>
        <begin position="363"/>
        <end position="375"/>
    </location>
</feature>
<comment type="caution">
    <text evidence="2">The sequence shown here is derived from an EMBL/GenBank/DDBJ whole genome shotgun (WGS) entry which is preliminary data.</text>
</comment>
<accession>A0AAI8YM32</accession>
<name>A0AAI8YM32_9PEZI</name>
<proteinExistence type="predicted"/>
<reference evidence="2" key="1">
    <citation type="submission" date="2023-10" db="EMBL/GenBank/DDBJ databases">
        <authorList>
            <person name="Hackl T."/>
        </authorList>
    </citation>
    <scope>NUCLEOTIDE SEQUENCE</scope>
</reference>
<dbReference type="Proteomes" id="UP001295740">
    <property type="component" value="Unassembled WGS sequence"/>
</dbReference>
<gene>
    <name evidence="2" type="ORF">KHLLAP_LOCUS10088</name>
</gene>
<evidence type="ECO:0000313" key="3">
    <source>
        <dbReference type="Proteomes" id="UP001295740"/>
    </source>
</evidence>
<feature type="compositionally biased region" description="Basic and acidic residues" evidence="1">
    <location>
        <begin position="73"/>
        <end position="115"/>
    </location>
</feature>
<sequence>MYRRLLGLRGAKPIAPARIRDPVEILNQELISRDRRRGPNRPAARAGDDTLSGRTTAQVYELRRVAIYPSDPVFRDHTPRDPRKDDSKRRAEGRRRGEDASKRRADQRWEDEYKQRVGRRKKSRPSLYSPTVDYCNTRYAKTGTEYMRVSKRMNEKIHEFGRSGRLPAIELTEKTTRLLERHTRVLQEVELRLVDMRVGSLLADLLRRSKAWLPAAFRSEILGILDRSINIKVLAPSHKQGYKKERRSDLNVRLIQAIRSLQKYRFEERGKTGKQKVKQYKHKAAFILKIRQLNYAKPLLASILELASVGGRLRIEHDFATHERFVESVKLIQGLGDDEHRDHGSGTDLGHTESDSRADRPGLTASTTSAASSLT</sequence>
<keyword evidence="3" id="KW-1185">Reference proteome</keyword>
<protein>
    <submittedName>
        <fullName evidence="2">Uu.00g146460.m01.CDS01</fullName>
    </submittedName>
</protein>